<keyword evidence="2" id="KW-1185">Reference proteome</keyword>
<dbReference type="Proteomes" id="UP000015105">
    <property type="component" value="Chromosome 3D"/>
</dbReference>
<dbReference type="AlphaFoldDB" id="A0A453EFT4"/>
<reference evidence="2" key="1">
    <citation type="journal article" date="2014" name="Science">
        <title>Ancient hybridizations among the ancestral genomes of bread wheat.</title>
        <authorList>
            <consortium name="International Wheat Genome Sequencing Consortium,"/>
            <person name="Marcussen T."/>
            <person name="Sandve S.R."/>
            <person name="Heier L."/>
            <person name="Spannagl M."/>
            <person name="Pfeifer M."/>
            <person name="Jakobsen K.S."/>
            <person name="Wulff B.B."/>
            <person name="Steuernagel B."/>
            <person name="Mayer K.F."/>
            <person name="Olsen O.A."/>
        </authorList>
    </citation>
    <scope>NUCLEOTIDE SEQUENCE [LARGE SCALE GENOMIC DNA]</scope>
    <source>
        <strain evidence="2">cv. AL8/78</strain>
    </source>
</reference>
<reference evidence="1" key="3">
    <citation type="journal article" date="2017" name="Nature">
        <title>Genome sequence of the progenitor of the wheat D genome Aegilops tauschii.</title>
        <authorList>
            <person name="Luo M.C."/>
            <person name="Gu Y.Q."/>
            <person name="Puiu D."/>
            <person name="Wang H."/>
            <person name="Twardziok S.O."/>
            <person name="Deal K.R."/>
            <person name="Huo N."/>
            <person name="Zhu T."/>
            <person name="Wang L."/>
            <person name="Wang Y."/>
            <person name="McGuire P.E."/>
            <person name="Liu S."/>
            <person name="Long H."/>
            <person name="Ramasamy R.K."/>
            <person name="Rodriguez J.C."/>
            <person name="Van S.L."/>
            <person name="Yuan L."/>
            <person name="Wang Z."/>
            <person name="Xia Z."/>
            <person name="Xiao L."/>
            <person name="Anderson O.D."/>
            <person name="Ouyang S."/>
            <person name="Liang Y."/>
            <person name="Zimin A.V."/>
            <person name="Pertea G."/>
            <person name="Qi P."/>
            <person name="Bennetzen J.L."/>
            <person name="Dai X."/>
            <person name="Dawson M.W."/>
            <person name="Muller H.G."/>
            <person name="Kugler K."/>
            <person name="Rivarola-Duarte L."/>
            <person name="Spannagl M."/>
            <person name="Mayer K.F.X."/>
            <person name="Lu F.H."/>
            <person name="Bevan M.W."/>
            <person name="Leroy P."/>
            <person name="Li P."/>
            <person name="You F.M."/>
            <person name="Sun Q."/>
            <person name="Liu Z."/>
            <person name="Lyons E."/>
            <person name="Wicker T."/>
            <person name="Salzberg S.L."/>
            <person name="Devos K.M."/>
            <person name="Dvorak J."/>
        </authorList>
    </citation>
    <scope>NUCLEOTIDE SEQUENCE [LARGE SCALE GENOMIC DNA]</scope>
    <source>
        <strain evidence="1">cv. AL8/78</strain>
    </source>
</reference>
<protein>
    <submittedName>
        <fullName evidence="1">Uncharacterized protein</fullName>
    </submittedName>
</protein>
<dbReference type="Gramene" id="AET3Gv20327400.5">
    <property type="protein sequence ID" value="AET3Gv20327400.5"/>
    <property type="gene ID" value="AET3Gv20327400"/>
</dbReference>
<dbReference type="EnsemblPlants" id="AET3Gv20327400.5">
    <property type="protein sequence ID" value="AET3Gv20327400.5"/>
    <property type="gene ID" value="AET3Gv20327400"/>
</dbReference>
<evidence type="ECO:0000313" key="2">
    <source>
        <dbReference type="Proteomes" id="UP000015105"/>
    </source>
</evidence>
<reference evidence="1" key="4">
    <citation type="submission" date="2019-03" db="UniProtKB">
        <authorList>
            <consortium name="EnsemblPlants"/>
        </authorList>
    </citation>
    <scope>IDENTIFICATION</scope>
</reference>
<evidence type="ECO:0000313" key="1">
    <source>
        <dbReference type="EnsemblPlants" id="AET3Gv20327400.5"/>
    </source>
</evidence>
<organism evidence="1 2">
    <name type="scientific">Aegilops tauschii subsp. strangulata</name>
    <name type="common">Goatgrass</name>
    <dbReference type="NCBI Taxonomy" id="200361"/>
    <lineage>
        <taxon>Eukaryota</taxon>
        <taxon>Viridiplantae</taxon>
        <taxon>Streptophyta</taxon>
        <taxon>Embryophyta</taxon>
        <taxon>Tracheophyta</taxon>
        <taxon>Spermatophyta</taxon>
        <taxon>Magnoliopsida</taxon>
        <taxon>Liliopsida</taxon>
        <taxon>Poales</taxon>
        <taxon>Poaceae</taxon>
        <taxon>BOP clade</taxon>
        <taxon>Pooideae</taxon>
        <taxon>Triticodae</taxon>
        <taxon>Triticeae</taxon>
        <taxon>Triticinae</taxon>
        <taxon>Aegilops</taxon>
    </lineage>
</organism>
<proteinExistence type="predicted"/>
<sequence>VQLPADAAAHGLQLPEDAAAWDVPPQPAGRAPLWVPIWVPRASRRAAPSPDALRCCRCTSSMVVLVTRCCVTQIHMCVLTAVLRQYYFIRHVYLGQRNFLKFL</sequence>
<name>A0A453EFT4_AEGTS</name>
<reference evidence="2" key="2">
    <citation type="journal article" date="2017" name="Nat. Plants">
        <title>The Aegilops tauschii genome reveals multiple impacts of transposons.</title>
        <authorList>
            <person name="Zhao G."/>
            <person name="Zou C."/>
            <person name="Li K."/>
            <person name="Wang K."/>
            <person name="Li T."/>
            <person name="Gao L."/>
            <person name="Zhang X."/>
            <person name="Wang H."/>
            <person name="Yang Z."/>
            <person name="Liu X."/>
            <person name="Jiang W."/>
            <person name="Mao L."/>
            <person name="Kong X."/>
            <person name="Jiao Y."/>
            <person name="Jia J."/>
        </authorList>
    </citation>
    <scope>NUCLEOTIDE SEQUENCE [LARGE SCALE GENOMIC DNA]</scope>
    <source>
        <strain evidence="2">cv. AL8/78</strain>
    </source>
</reference>
<reference evidence="1" key="5">
    <citation type="journal article" date="2021" name="G3 (Bethesda)">
        <title>Aegilops tauschii genome assembly Aet v5.0 features greater sequence contiguity and improved annotation.</title>
        <authorList>
            <person name="Wang L."/>
            <person name="Zhu T."/>
            <person name="Rodriguez J.C."/>
            <person name="Deal K.R."/>
            <person name="Dubcovsky J."/>
            <person name="McGuire P.E."/>
            <person name="Lux T."/>
            <person name="Spannagl M."/>
            <person name="Mayer K.F.X."/>
            <person name="Baldrich P."/>
            <person name="Meyers B.C."/>
            <person name="Huo N."/>
            <person name="Gu Y.Q."/>
            <person name="Zhou H."/>
            <person name="Devos K.M."/>
            <person name="Bennetzen J.L."/>
            <person name="Unver T."/>
            <person name="Budak H."/>
            <person name="Gulick P.J."/>
            <person name="Galiba G."/>
            <person name="Kalapos B."/>
            <person name="Nelson D.R."/>
            <person name="Li P."/>
            <person name="You F.M."/>
            <person name="Luo M.C."/>
            <person name="Dvorak J."/>
        </authorList>
    </citation>
    <scope>NUCLEOTIDE SEQUENCE [LARGE SCALE GENOMIC DNA]</scope>
    <source>
        <strain evidence="1">cv. AL8/78</strain>
    </source>
</reference>
<accession>A0A453EFT4</accession>